<dbReference type="InterPro" id="IPR039537">
    <property type="entry name" value="Retrotran_Ty1/copia-like"/>
</dbReference>
<dbReference type="GO" id="GO:0015074">
    <property type="term" value="P:DNA integration"/>
    <property type="evidence" value="ECO:0007669"/>
    <property type="project" value="InterPro"/>
</dbReference>
<dbReference type="SUPFAM" id="SSF53098">
    <property type="entry name" value="Ribonuclease H-like"/>
    <property type="match status" value="1"/>
</dbReference>
<dbReference type="Gene3D" id="3.30.420.10">
    <property type="entry name" value="Ribonuclease H-like superfamily/Ribonuclease H"/>
    <property type="match status" value="1"/>
</dbReference>
<name>A0A6L2P4K9_TANCI</name>
<reference evidence="2" key="1">
    <citation type="journal article" date="2019" name="Sci. Rep.">
        <title>Draft genome of Tanacetum cinerariifolium, the natural source of mosquito coil.</title>
        <authorList>
            <person name="Yamashiro T."/>
            <person name="Shiraishi A."/>
            <person name="Satake H."/>
            <person name="Nakayama K."/>
        </authorList>
    </citation>
    <scope>NUCLEOTIDE SEQUENCE</scope>
</reference>
<dbReference type="PANTHER" id="PTHR42648">
    <property type="entry name" value="TRANSPOSASE, PUTATIVE-RELATED"/>
    <property type="match status" value="1"/>
</dbReference>
<sequence>MTKGNKKGATQIIRLLELIHTDICGPFPLGIGGHKSFITFIDDYLRYMYLFLINEKSELVDMFKTFKAKVENQLDNKIKAVRSDRGGEYYGRHTDVGQALGSFFNFFKDHGIINQYSMPGTAQQNGVAKRRNRTLMNMVRSMLANLNLFEFLWTEALKRLSTSLTEFLRNLFQKHHMKFGQEGNPAYDICGFKDVQPKLKFLENANNSGSGSFRRIELQEARDETLIIYVPNPISTLLDTSNDHLIAQDHLNNVEENEPNPEINVEPQETQ</sequence>
<organism evidence="2">
    <name type="scientific">Tanacetum cinerariifolium</name>
    <name type="common">Dalmatian daisy</name>
    <name type="synonym">Chrysanthemum cinerariifolium</name>
    <dbReference type="NCBI Taxonomy" id="118510"/>
    <lineage>
        <taxon>Eukaryota</taxon>
        <taxon>Viridiplantae</taxon>
        <taxon>Streptophyta</taxon>
        <taxon>Embryophyta</taxon>
        <taxon>Tracheophyta</taxon>
        <taxon>Spermatophyta</taxon>
        <taxon>Magnoliopsida</taxon>
        <taxon>eudicotyledons</taxon>
        <taxon>Gunneridae</taxon>
        <taxon>Pentapetalae</taxon>
        <taxon>asterids</taxon>
        <taxon>campanulids</taxon>
        <taxon>Asterales</taxon>
        <taxon>Asteraceae</taxon>
        <taxon>Asteroideae</taxon>
        <taxon>Anthemideae</taxon>
        <taxon>Anthemidinae</taxon>
        <taxon>Tanacetum</taxon>
    </lineage>
</organism>
<dbReference type="EMBL" id="BKCJ010010832">
    <property type="protein sequence ID" value="GEU93343.1"/>
    <property type="molecule type" value="Genomic_DNA"/>
</dbReference>
<feature type="domain" description="Integrase catalytic" evidence="1">
    <location>
        <begin position="7"/>
        <end position="191"/>
    </location>
</feature>
<evidence type="ECO:0000259" key="1">
    <source>
        <dbReference type="PROSITE" id="PS50994"/>
    </source>
</evidence>
<dbReference type="PROSITE" id="PS50994">
    <property type="entry name" value="INTEGRASE"/>
    <property type="match status" value="1"/>
</dbReference>
<dbReference type="InterPro" id="IPR036397">
    <property type="entry name" value="RNaseH_sf"/>
</dbReference>
<proteinExistence type="predicted"/>
<dbReference type="InterPro" id="IPR001584">
    <property type="entry name" value="Integrase_cat-core"/>
</dbReference>
<protein>
    <submittedName>
        <fullName evidence="2">Putative zinc finger, CCHC-type</fullName>
    </submittedName>
</protein>
<comment type="caution">
    <text evidence="2">The sequence shown here is derived from an EMBL/GenBank/DDBJ whole genome shotgun (WGS) entry which is preliminary data.</text>
</comment>
<dbReference type="PANTHER" id="PTHR42648:SF28">
    <property type="entry name" value="TRANSPOSON-ENCODED PROTEIN WITH RIBONUCLEASE H-LIKE AND RETROVIRUS ZINC FINGER-LIKE DOMAINS"/>
    <property type="match status" value="1"/>
</dbReference>
<gene>
    <name evidence="2" type="ORF">Tci_065321</name>
</gene>
<evidence type="ECO:0000313" key="2">
    <source>
        <dbReference type="EMBL" id="GEU93343.1"/>
    </source>
</evidence>
<accession>A0A6L2P4K9</accession>
<dbReference type="InterPro" id="IPR012337">
    <property type="entry name" value="RNaseH-like_sf"/>
</dbReference>
<dbReference type="AlphaFoldDB" id="A0A6L2P4K9"/>
<dbReference type="GO" id="GO:0003676">
    <property type="term" value="F:nucleic acid binding"/>
    <property type="evidence" value="ECO:0007669"/>
    <property type="project" value="InterPro"/>
</dbReference>